<feature type="compositionally biased region" description="Basic and acidic residues" evidence="16">
    <location>
        <begin position="481"/>
        <end position="496"/>
    </location>
</feature>
<dbReference type="GO" id="GO:0070530">
    <property type="term" value="F:K63-linked polyubiquitin modification-dependent protein binding"/>
    <property type="evidence" value="ECO:0007669"/>
    <property type="project" value="TreeGrafter"/>
</dbReference>
<dbReference type="CDD" id="cd22768">
    <property type="entry name" value="OTU_OTUD7"/>
    <property type="match status" value="1"/>
</dbReference>
<dbReference type="GO" id="GO:0035871">
    <property type="term" value="P:protein K11-linked deubiquitination"/>
    <property type="evidence" value="ECO:0007669"/>
    <property type="project" value="TreeGrafter"/>
</dbReference>
<evidence type="ECO:0000313" key="20">
    <source>
        <dbReference type="EMBL" id="PFX31781.1"/>
    </source>
</evidence>
<keyword evidence="8" id="KW-0645">Protease</keyword>
<keyword evidence="15" id="KW-0539">Nucleus</keyword>
<feature type="region of interest" description="Disordered" evidence="16">
    <location>
        <begin position="246"/>
        <end position="317"/>
    </location>
</feature>
<dbReference type="EC" id="3.4.19.12" evidence="5"/>
<feature type="domain" description="A20-type" evidence="18">
    <location>
        <begin position="593"/>
        <end position="628"/>
    </location>
</feature>
<dbReference type="GO" id="GO:0008270">
    <property type="term" value="F:zinc ion binding"/>
    <property type="evidence" value="ECO:0007669"/>
    <property type="project" value="UniProtKB-KW"/>
</dbReference>
<keyword evidence="10" id="KW-0863">Zinc-finger</keyword>
<keyword evidence="11" id="KW-0833">Ubl conjugation pathway</keyword>
<proteinExistence type="inferred from homology"/>
<evidence type="ECO:0000256" key="4">
    <source>
        <dbReference type="ARBA" id="ARBA00005865"/>
    </source>
</evidence>
<dbReference type="InterPro" id="IPR002653">
    <property type="entry name" value="Znf_A20"/>
</dbReference>
<accession>A0A2B4SPE5</accession>
<comment type="catalytic activity">
    <reaction evidence="1">
        <text>Thiol-dependent hydrolysis of ester, thioester, amide, peptide and isopeptide bonds formed by the C-terminal Gly of ubiquitin (a 76-residue protein attached to proteins as an intracellular targeting signal).</text>
        <dbReference type="EC" id="3.4.19.12"/>
    </reaction>
</comment>
<feature type="domain" description="A20-type" evidence="18">
    <location>
        <begin position="727"/>
        <end position="762"/>
    </location>
</feature>
<dbReference type="Pfam" id="PF14555">
    <property type="entry name" value="UBA_4"/>
    <property type="match status" value="1"/>
</dbReference>
<dbReference type="InterPro" id="IPR005637">
    <property type="entry name" value="TAP_C_dom"/>
</dbReference>
<keyword evidence="9" id="KW-0479">Metal-binding</keyword>
<evidence type="ECO:0000259" key="17">
    <source>
        <dbReference type="PROSITE" id="PS50802"/>
    </source>
</evidence>
<dbReference type="GO" id="GO:0071108">
    <property type="term" value="P:protein K48-linked deubiquitination"/>
    <property type="evidence" value="ECO:0007669"/>
    <property type="project" value="TreeGrafter"/>
</dbReference>
<name>A0A2B4SPE5_STYPI</name>
<feature type="domain" description="OTU" evidence="17">
    <location>
        <begin position="153"/>
        <end position="400"/>
    </location>
</feature>
<feature type="compositionally biased region" description="Basic and acidic residues" evidence="16">
    <location>
        <begin position="287"/>
        <end position="301"/>
    </location>
</feature>
<dbReference type="InterPro" id="IPR009060">
    <property type="entry name" value="UBA-like_sf"/>
</dbReference>
<evidence type="ECO:0000256" key="16">
    <source>
        <dbReference type="SAM" id="MobiDB-lite"/>
    </source>
</evidence>
<protein>
    <recommendedName>
        <fullName evidence="5">ubiquitinyl hydrolase 1</fullName>
        <ecNumber evidence="5">3.4.19.12</ecNumber>
    </recommendedName>
</protein>
<dbReference type="Pfam" id="PF01754">
    <property type="entry name" value="zf-A20"/>
    <property type="match status" value="2"/>
</dbReference>
<evidence type="ECO:0000256" key="14">
    <source>
        <dbReference type="ARBA" id="ARBA00022833"/>
    </source>
</evidence>
<keyword evidence="12" id="KW-0378">Hydrolase</keyword>
<dbReference type="Pfam" id="PF02338">
    <property type="entry name" value="OTU"/>
    <property type="match status" value="1"/>
</dbReference>
<comment type="similarity">
    <text evidence="4">Belongs to the peptidase C64 family.</text>
</comment>
<dbReference type="GO" id="GO:0005634">
    <property type="term" value="C:nucleus"/>
    <property type="evidence" value="ECO:0007669"/>
    <property type="project" value="UniProtKB-SubCell"/>
</dbReference>
<evidence type="ECO:0000256" key="5">
    <source>
        <dbReference type="ARBA" id="ARBA00012759"/>
    </source>
</evidence>
<feature type="domain" description="TAP-C" evidence="19">
    <location>
        <begin position="1"/>
        <end position="55"/>
    </location>
</feature>
<evidence type="ECO:0000259" key="19">
    <source>
        <dbReference type="PROSITE" id="PS51281"/>
    </source>
</evidence>
<evidence type="ECO:0000256" key="3">
    <source>
        <dbReference type="ARBA" id="ARBA00004496"/>
    </source>
</evidence>
<dbReference type="GO" id="GO:0005737">
    <property type="term" value="C:cytoplasm"/>
    <property type="evidence" value="ECO:0007669"/>
    <property type="project" value="UniProtKB-SubCell"/>
</dbReference>
<dbReference type="SUPFAM" id="SSF46934">
    <property type="entry name" value="UBA-like"/>
    <property type="match status" value="1"/>
</dbReference>
<evidence type="ECO:0000256" key="10">
    <source>
        <dbReference type="ARBA" id="ARBA00022771"/>
    </source>
</evidence>
<dbReference type="OrthoDB" id="10064699at2759"/>
<keyword evidence="7" id="KW-0597">Phosphoprotein</keyword>
<dbReference type="PROSITE" id="PS51281">
    <property type="entry name" value="TAP_C"/>
    <property type="match status" value="1"/>
</dbReference>
<evidence type="ECO:0000256" key="2">
    <source>
        <dbReference type="ARBA" id="ARBA00004123"/>
    </source>
</evidence>
<dbReference type="STRING" id="50429.A0A2B4SPE5"/>
<evidence type="ECO:0000256" key="9">
    <source>
        <dbReference type="ARBA" id="ARBA00022723"/>
    </source>
</evidence>
<evidence type="ECO:0000256" key="11">
    <source>
        <dbReference type="ARBA" id="ARBA00022786"/>
    </source>
</evidence>
<evidence type="ECO:0000256" key="1">
    <source>
        <dbReference type="ARBA" id="ARBA00000707"/>
    </source>
</evidence>
<reference evidence="21" key="1">
    <citation type="journal article" date="2017" name="bioRxiv">
        <title>Comparative analysis of the genomes of Stylophora pistillata and Acropora digitifera provides evidence for extensive differences between species of corals.</title>
        <authorList>
            <person name="Voolstra C.R."/>
            <person name="Li Y."/>
            <person name="Liew Y.J."/>
            <person name="Baumgarten S."/>
            <person name="Zoccola D."/>
            <person name="Flot J.-F."/>
            <person name="Tambutte S."/>
            <person name="Allemand D."/>
            <person name="Aranda M."/>
        </authorList>
    </citation>
    <scope>NUCLEOTIDE SEQUENCE [LARGE SCALE GENOMIC DNA]</scope>
</reference>
<evidence type="ECO:0000313" key="21">
    <source>
        <dbReference type="Proteomes" id="UP000225706"/>
    </source>
</evidence>
<dbReference type="SMART" id="SM00259">
    <property type="entry name" value="ZnF_A20"/>
    <property type="match status" value="2"/>
</dbReference>
<keyword evidence="14" id="KW-0862">Zinc</keyword>
<keyword evidence="21" id="KW-1185">Reference proteome</keyword>
<evidence type="ECO:0000256" key="7">
    <source>
        <dbReference type="ARBA" id="ARBA00022553"/>
    </source>
</evidence>
<dbReference type="Proteomes" id="UP000225706">
    <property type="component" value="Unassembled WGS sequence"/>
</dbReference>
<evidence type="ECO:0000256" key="12">
    <source>
        <dbReference type="ARBA" id="ARBA00022801"/>
    </source>
</evidence>
<gene>
    <name evidence="20" type="primary">OTUD7B</name>
    <name evidence="20" type="ORF">AWC38_SpisGene3380</name>
</gene>
<dbReference type="EMBL" id="LSMT01000031">
    <property type="protein sequence ID" value="PFX31781.1"/>
    <property type="molecule type" value="Genomic_DNA"/>
</dbReference>
<dbReference type="GO" id="GO:0003677">
    <property type="term" value="F:DNA binding"/>
    <property type="evidence" value="ECO:0007669"/>
    <property type="project" value="InterPro"/>
</dbReference>
<dbReference type="PANTHER" id="PTHR13367:SF27">
    <property type="entry name" value="OTU DOMAIN-CONTAINING PROTEIN"/>
    <property type="match status" value="1"/>
</dbReference>
<evidence type="ECO:0000256" key="13">
    <source>
        <dbReference type="ARBA" id="ARBA00022807"/>
    </source>
</evidence>
<dbReference type="GO" id="GO:0070536">
    <property type="term" value="P:protein K63-linked deubiquitination"/>
    <property type="evidence" value="ECO:0007669"/>
    <property type="project" value="TreeGrafter"/>
</dbReference>
<dbReference type="Gene3D" id="1.20.5.4770">
    <property type="match status" value="2"/>
</dbReference>
<organism evidence="20 21">
    <name type="scientific">Stylophora pistillata</name>
    <name type="common">Smooth cauliflower coral</name>
    <dbReference type="NCBI Taxonomy" id="50429"/>
    <lineage>
        <taxon>Eukaryota</taxon>
        <taxon>Metazoa</taxon>
        <taxon>Cnidaria</taxon>
        <taxon>Anthozoa</taxon>
        <taxon>Hexacorallia</taxon>
        <taxon>Scleractinia</taxon>
        <taxon>Astrocoeniina</taxon>
        <taxon>Pocilloporidae</taxon>
        <taxon>Stylophora</taxon>
    </lineage>
</organism>
<dbReference type="InterPro" id="IPR003323">
    <property type="entry name" value="OTU_dom"/>
</dbReference>
<dbReference type="AlphaFoldDB" id="A0A2B4SPE5"/>
<dbReference type="PROSITE" id="PS50802">
    <property type="entry name" value="OTU"/>
    <property type="match status" value="1"/>
</dbReference>
<sequence length="776" mass="85269">MDDTLSQFIAQTGTDPSLARDLLESTNWNVDEALSAFEALSLGCSTTPSEGHCGDNNQITSGKAKRGLSMVNADIVGEARYKVMEDKVPGTNERYERFGEMSDFTFVLPDLNNFPEELSEFLRTDLIETSALVALEQAGRLNWWADSGFSQRLLPLATVGDGNCLLHAASLGMWGFQDRLLTLRKALYDTLTSHLAKGAIKRRWRFQQWEKNKEAGGLLYSEQEWENEWQEVLRVASTQRRLDHQQKAATECKKGGETVPTLASIAEKEIEDTPDSATTTDAESMDDPSKAEQEGNVKENTEDQSESPAPDGSKDKITEETEIGAFESLEDIHVFVLAQVLRRPIIIIADQFLYGFGGEPIAPIPFGGVYLPLECDPSVCFKSPLVLAFDSAHFSPLVPSEEKKDSKSNSVKASVPLVGPNYDLLPLQFSMDPGEDFVWSDLDGDSSVAENFALSMDKKLELLKKYLHVEIIKIPCTSKKDTSENSKVATKGEKGAEPSGSIADSETKAEKNLPSKSAEKKSWIATQIMKVGVMAGVVGSVVHNNLYVAKLQTDKKPHYYEKMIENYIESAKLRFEEEKKCQAKAAKSSSDSGEKPQPCINPGCQLYGTSATNYLCSGCFKTQKSYSESGRYLESSASNRSAVSNYSSSGISSYLPPPSYSAYVPYGYFGGNNMRTQSYNTPSTDQLPSYNHDAMKLIGGKAPASTLPSGSVVNLEPTSGQSDSTAGQTVIKCSFKDCQFYGSPEKKGFCSACYKTYQKSLKYMVEELEDTKSKIV</sequence>
<evidence type="ECO:0000256" key="8">
    <source>
        <dbReference type="ARBA" id="ARBA00022670"/>
    </source>
</evidence>
<dbReference type="GO" id="GO:0004843">
    <property type="term" value="F:cysteine-type deubiquitinase activity"/>
    <property type="evidence" value="ECO:0007669"/>
    <property type="project" value="UniProtKB-EC"/>
</dbReference>
<dbReference type="PANTHER" id="PTHR13367">
    <property type="entry name" value="UBIQUITIN THIOESTERASE"/>
    <property type="match status" value="1"/>
</dbReference>
<keyword evidence="6" id="KW-0963">Cytoplasm</keyword>
<feature type="compositionally biased region" description="Basic and acidic residues" evidence="16">
    <location>
        <begin position="246"/>
        <end position="256"/>
    </location>
</feature>
<evidence type="ECO:0000259" key="18">
    <source>
        <dbReference type="PROSITE" id="PS51036"/>
    </source>
</evidence>
<dbReference type="GO" id="GO:0051028">
    <property type="term" value="P:mRNA transport"/>
    <property type="evidence" value="ECO:0007669"/>
    <property type="project" value="InterPro"/>
</dbReference>
<dbReference type="GO" id="GO:0071947">
    <property type="term" value="P:protein deubiquitination involved in ubiquitin-dependent protein catabolic process"/>
    <property type="evidence" value="ECO:0007669"/>
    <property type="project" value="TreeGrafter"/>
</dbReference>
<dbReference type="PROSITE" id="PS51036">
    <property type="entry name" value="ZF_A20"/>
    <property type="match status" value="2"/>
</dbReference>
<evidence type="ECO:0000256" key="15">
    <source>
        <dbReference type="ARBA" id="ARBA00023242"/>
    </source>
</evidence>
<feature type="compositionally biased region" description="Basic and acidic residues" evidence="16">
    <location>
        <begin position="505"/>
        <end position="516"/>
    </location>
</feature>
<evidence type="ECO:0000256" key="6">
    <source>
        <dbReference type="ARBA" id="ARBA00022490"/>
    </source>
</evidence>
<feature type="region of interest" description="Disordered" evidence="16">
    <location>
        <begin position="481"/>
        <end position="516"/>
    </location>
</feature>
<comment type="subcellular location">
    <subcellularLocation>
        <location evidence="3">Cytoplasm</location>
    </subcellularLocation>
    <subcellularLocation>
        <location evidence="2">Nucleus</location>
    </subcellularLocation>
</comment>
<keyword evidence="13" id="KW-0788">Thiol protease</keyword>
<comment type="caution">
    <text evidence="20">The sequence shown here is derived from an EMBL/GenBank/DDBJ whole genome shotgun (WGS) entry which is preliminary data.</text>
</comment>
<dbReference type="Gene3D" id="1.10.8.10">
    <property type="entry name" value="DNA helicase RuvA subunit, C-terminal domain"/>
    <property type="match status" value="1"/>
</dbReference>
<dbReference type="InterPro" id="IPR051346">
    <property type="entry name" value="OTU_Deubiquitinase"/>
</dbReference>